<keyword evidence="3" id="KW-1185">Reference proteome</keyword>
<dbReference type="EMBL" id="VCDP01000022">
    <property type="protein sequence ID" value="MDX7998894.1"/>
    <property type="molecule type" value="Genomic_DNA"/>
</dbReference>
<name>A0ABU4SJQ8_9GAMM</name>
<evidence type="ECO:0000256" key="1">
    <source>
        <dbReference type="SAM" id="Phobius"/>
    </source>
</evidence>
<evidence type="ECO:0000313" key="2">
    <source>
        <dbReference type="EMBL" id="MDX7998894.1"/>
    </source>
</evidence>
<accession>A0ABU4SJQ8</accession>
<protein>
    <submittedName>
        <fullName evidence="2">Uncharacterized protein</fullName>
    </submittedName>
</protein>
<keyword evidence="1" id="KW-0472">Membrane</keyword>
<keyword evidence="1" id="KW-0812">Transmembrane</keyword>
<feature type="transmembrane region" description="Helical" evidence="1">
    <location>
        <begin position="79"/>
        <end position="97"/>
    </location>
</feature>
<feature type="transmembrane region" description="Helical" evidence="1">
    <location>
        <begin position="45"/>
        <end position="67"/>
    </location>
</feature>
<reference evidence="3" key="1">
    <citation type="journal article" date="2024" name="Toxins">
        <title>Genome Sequence Analysis of Native Xenorhabdus Strains Isolated from Entomopathogenic Nematodes in Argentina.</title>
        <authorList>
            <person name="Palma L."/>
            <person name="Frizzo L."/>
            <person name="Kaiser S."/>
            <person name="Berry C."/>
            <person name="Caballero P."/>
            <person name="Bode H.B."/>
            <person name="Del Valle E.E."/>
        </authorList>
    </citation>
    <scope>NUCLEOTIDE SEQUENCE [LARGE SCALE GENOMIC DNA]</scope>
    <source>
        <strain evidence="3">Reich</strain>
    </source>
</reference>
<comment type="caution">
    <text evidence="2">The sequence shown here is derived from an EMBL/GenBank/DDBJ whole genome shotgun (WGS) entry which is preliminary data.</text>
</comment>
<dbReference type="Proteomes" id="UP001271640">
    <property type="component" value="Unassembled WGS sequence"/>
</dbReference>
<proteinExistence type="predicted"/>
<feature type="transmembrane region" description="Helical" evidence="1">
    <location>
        <begin position="7"/>
        <end position="25"/>
    </location>
</feature>
<feature type="transmembrane region" description="Helical" evidence="1">
    <location>
        <begin position="117"/>
        <end position="138"/>
    </location>
</feature>
<gene>
    <name evidence="2" type="ORF">FE394_06725</name>
</gene>
<organism evidence="2 3">
    <name type="scientific">Xenorhabdus littoralis</name>
    <dbReference type="NCBI Taxonomy" id="2582835"/>
    <lineage>
        <taxon>Bacteria</taxon>
        <taxon>Pseudomonadati</taxon>
        <taxon>Pseudomonadota</taxon>
        <taxon>Gammaproteobacteria</taxon>
        <taxon>Enterobacterales</taxon>
        <taxon>Morganellaceae</taxon>
        <taxon>Xenorhabdus</taxon>
    </lineage>
</organism>
<sequence>MKKPFSIWVMLIMFFIMSLDHFTGIMKSLVSATKFLTEFGLTSEIYYSIAYMIIKIAIFIILSSGFSAALSPKKNAKKVLLFAWIVFILAFLFRQYGAFNETSDIYLKYENEAEQGGAIIGFIIQFTLFLIVLLNLIFSKKIANYLKEKYNNNNKAKTTLDNEKIPLKK</sequence>
<evidence type="ECO:0000313" key="3">
    <source>
        <dbReference type="Proteomes" id="UP001271640"/>
    </source>
</evidence>
<dbReference type="RefSeq" id="WP_319925630.1">
    <property type="nucleotide sequence ID" value="NZ_VCDP01000022.1"/>
</dbReference>
<keyword evidence="1" id="KW-1133">Transmembrane helix</keyword>